<dbReference type="PANTHER" id="PTHR47506:SF6">
    <property type="entry name" value="HTH-TYPE TRANSCRIPTIONAL REPRESSOR NEMR"/>
    <property type="match status" value="1"/>
</dbReference>
<evidence type="ECO:0000256" key="2">
    <source>
        <dbReference type="ARBA" id="ARBA00023125"/>
    </source>
</evidence>
<organism evidence="6 7">
    <name type="scientific">Streptacidiphilus jeojiensis</name>
    <dbReference type="NCBI Taxonomy" id="3229225"/>
    <lineage>
        <taxon>Bacteria</taxon>
        <taxon>Bacillati</taxon>
        <taxon>Actinomycetota</taxon>
        <taxon>Actinomycetes</taxon>
        <taxon>Kitasatosporales</taxon>
        <taxon>Streptomycetaceae</taxon>
        <taxon>Streptacidiphilus</taxon>
    </lineage>
</organism>
<dbReference type="Gene3D" id="1.10.10.60">
    <property type="entry name" value="Homeodomain-like"/>
    <property type="match status" value="1"/>
</dbReference>
<feature type="domain" description="HTH tetR-type" evidence="5">
    <location>
        <begin position="9"/>
        <end position="69"/>
    </location>
</feature>
<dbReference type="Pfam" id="PF16925">
    <property type="entry name" value="TetR_C_13"/>
    <property type="match status" value="1"/>
</dbReference>
<evidence type="ECO:0000256" key="3">
    <source>
        <dbReference type="ARBA" id="ARBA00023163"/>
    </source>
</evidence>
<keyword evidence="3" id="KW-0804">Transcription</keyword>
<evidence type="ECO:0000313" key="6">
    <source>
        <dbReference type="EMBL" id="MFC1442854.1"/>
    </source>
</evidence>
<accession>A0ABV6XX74</accession>
<dbReference type="SUPFAM" id="SSF46689">
    <property type="entry name" value="Homeodomain-like"/>
    <property type="match status" value="1"/>
</dbReference>
<dbReference type="PANTHER" id="PTHR47506">
    <property type="entry name" value="TRANSCRIPTIONAL REGULATORY PROTEIN"/>
    <property type="match status" value="1"/>
</dbReference>
<keyword evidence="2 4" id="KW-0238">DNA-binding</keyword>
<gene>
    <name evidence="6" type="ORF">ABUW04_31850</name>
</gene>
<dbReference type="SUPFAM" id="SSF48498">
    <property type="entry name" value="Tetracyclin repressor-like, C-terminal domain"/>
    <property type="match status" value="1"/>
</dbReference>
<evidence type="ECO:0000256" key="4">
    <source>
        <dbReference type="PROSITE-ProRule" id="PRU00335"/>
    </source>
</evidence>
<dbReference type="InterPro" id="IPR036271">
    <property type="entry name" value="Tet_transcr_reg_TetR-rel_C_sf"/>
</dbReference>
<sequence>MRKSVDEARRTRDRIVSTAVMQASSSGLSGLTIGSLAEALGMSKAGVVGPFGSRAELQLAALTRAVEMFVEAVVTPGLGADPGAARLNAVIDRWCDYLADSPFPNGCFVTAASCELDGRPGELRSYLRRTVVRWRAFLREQIVVAQAAGDIGAGVGTGVDADGLVSGLIGIAMAANQEIQLLDDDTAAERARGLMHAVVRP</sequence>
<dbReference type="PROSITE" id="PS50977">
    <property type="entry name" value="HTH_TETR_2"/>
    <property type="match status" value="1"/>
</dbReference>
<dbReference type="InterPro" id="IPR009057">
    <property type="entry name" value="Homeodomain-like_sf"/>
</dbReference>
<dbReference type="EMBL" id="JBEUKS010000014">
    <property type="protein sequence ID" value="MFC1442854.1"/>
    <property type="molecule type" value="Genomic_DNA"/>
</dbReference>
<evidence type="ECO:0000313" key="7">
    <source>
        <dbReference type="Proteomes" id="UP001592581"/>
    </source>
</evidence>
<keyword evidence="7" id="KW-1185">Reference proteome</keyword>
<feature type="DNA-binding region" description="H-T-H motif" evidence="4">
    <location>
        <begin position="32"/>
        <end position="51"/>
    </location>
</feature>
<dbReference type="Gene3D" id="1.10.357.10">
    <property type="entry name" value="Tetracycline Repressor, domain 2"/>
    <property type="match status" value="1"/>
</dbReference>
<dbReference type="Proteomes" id="UP001592581">
    <property type="component" value="Unassembled WGS sequence"/>
</dbReference>
<name>A0ABV6XX74_9ACTN</name>
<evidence type="ECO:0000259" key="5">
    <source>
        <dbReference type="PROSITE" id="PS50977"/>
    </source>
</evidence>
<dbReference type="InterPro" id="IPR001647">
    <property type="entry name" value="HTH_TetR"/>
</dbReference>
<protein>
    <submittedName>
        <fullName evidence="6">TetR/AcrR family transcriptional regulator</fullName>
    </submittedName>
</protein>
<dbReference type="InterPro" id="IPR011075">
    <property type="entry name" value="TetR_C"/>
</dbReference>
<dbReference type="RefSeq" id="WP_380567942.1">
    <property type="nucleotide sequence ID" value="NZ_JBEUKS010000014.1"/>
</dbReference>
<reference evidence="6 7" key="1">
    <citation type="submission" date="2024-06" db="EMBL/GenBank/DDBJ databases">
        <authorList>
            <person name="Lee S.D."/>
        </authorList>
    </citation>
    <scope>NUCLEOTIDE SEQUENCE [LARGE SCALE GENOMIC DNA]</scope>
    <source>
        <strain evidence="6 7">N1-10</strain>
    </source>
</reference>
<evidence type="ECO:0000256" key="1">
    <source>
        <dbReference type="ARBA" id="ARBA00023015"/>
    </source>
</evidence>
<comment type="caution">
    <text evidence="6">The sequence shown here is derived from an EMBL/GenBank/DDBJ whole genome shotgun (WGS) entry which is preliminary data.</text>
</comment>
<proteinExistence type="predicted"/>
<keyword evidence="1" id="KW-0805">Transcription regulation</keyword>